<feature type="compositionally biased region" description="Basic residues" evidence="7">
    <location>
        <begin position="401"/>
        <end position="410"/>
    </location>
</feature>
<evidence type="ECO:0000259" key="8">
    <source>
        <dbReference type="PROSITE" id="PS50128"/>
    </source>
</evidence>
<evidence type="ECO:0000256" key="4">
    <source>
        <dbReference type="ARBA" id="ARBA00022737"/>
    </source>
</evidence>
<evidence type="ECO:0000256" key="5">
    <source>
        <dbReference type="ARBA" id="ARBA00023187"/>
    </source>
</evidence>
<comment type="subcellular location">
    <subcellularLocation>
        <location evidence="1">Nucleus</location>
    </subcellularLocation>
</comment>
<evidence type="ECO:0000313" key="10">
    <source>
        <dbReference type="Proteomes" id="UP000191024"/>
    </source>
</evidence>
<dbReference type="Proteomes" id="UP000191024">
    <property type="component" value="Chromosome G"/>
</dbReference>
<dbReference type="GO" id="GO:0003723">
    <property type="term" value="F:RNA binding"/>
    <property type="evidence" value="ECO:0007669"/>
    <property type="project" value="InterPro"/>
</dbReference>
<keyword evidence="2" id="KW-0507">mRNA processing</keyword>
<keyword evidence="3" id="KW-0747">Spliceosome</keyword>
<keyword evidence="6" id="KW-0539">Nucleus</keyword>
<dbReference type="PANTHER" id="PTHR15316:SF1">
    <property type="entry name" value="SPLICING FACTOR 3A SUBUNIT 1"/>
    <property type="match status" value="1"/>
</dbReference>
<dbReference type="InterPro" id="IPR000061">
    <property type="entry name" value="Surp"/>
</dbReference>
<dbReference type="AlphaFoldDB" id="A0A1G4K9J8"/>
<dbReference type="SUPFAM" id="SSF109905">
    <property type="entry name" value="Surp module (SWAP domain)"/>
    <property type="match status" value="2"/>
</dbReference>
<evidence type="ECO:0000256" key="2">
    <source>
        <dbReference type="ARBA" id="ARBA00022664"/>
    </source>
</evidence>
<dbReference type="GO" id="GO:0000381">
    <property type="term" value="P:regulation of alternative mRNA splicing, via spliceosome"/>
    <property type="evidence" value="ECO:0007669"/>
    <property type="project" value="TreeGrafter"/>
</dbReference>
<evidence type="ECO:0000313" key="9">
    <source>
        <dbReference type="EMBL" id="SCV00826.1"/>
    </source>
</evidence>
<organism evidence="9 10">
    <name type="scientific">Lachancea mirantina</name>
    <dbReference type="NCBI Taxonomy" id="1230905"/>
    <lineage>
        <taxon>Eukaryota</taxon>
        <taxon>Fungi</taxon>
        <taxon>Dikarya</taxon>
        <taxon>Ascomycota</taxon>
        <taxon>Saccharomycotina</taxon>
        <taxon>Saccharomycetes</taxon>
        <taxon>Saccharomycetales</taxon>
        <taxon>Saccharomycetaceae</taxon>
        <taxon>Lachancea</taxon>
    </lineage>
</organism>
<dbReference type="PANTHER" id="PTHR15316">
    <property type="entry name" value="SPLICEOSOME ASSOCIATED PROTEIN 114/SWAP SPLICING FACTOR-RELATED"/>
    <property type="match status" value="1"/>
</dbReference>
<dbReference type="GO" id="GO:0045292">
    <property type="term" value="P:mRNA cis splicing, via spliceosome"/>
    <property type="evidence" value="ECO:0007669"/>
    <property type="project" value="InterPro"/>
</dbReference>
<proteinExistence type="predicted"/>
<reference evidence="9 10" key="1">
    <citation type="submission" date="2016-03" db="EMBL/GenBank/DDBJ databases">
        <authorList>
            <person name="Devillers H."/>
        </authorList>
    </citation>
    <scope>NUCLEOTIDE SEQUENCE [LARGE SCALE GENOMIC DNA]</scope>
    <source>
        <strain evidence="9">CBS 11717</strain>
    </source>
</reference>
<sequence>METREILKSLEVPSKVQIPDEDSLKEAIWKTVDYVFRNGREFEQKLSLTQFPFIGEESEFRPYYEHLLGYMFGNSSDVNTTGRDADSEVSEPPAQLAIDEDNNRDCVREAPETPVPFVFSAHKAELAAFDLEILKTTALFCAINAKNNYLSLITERYKDDETFGFLKGNHVLNETFMGLIIQYQKVLEGDFKHLTDLDRNFQKTVLTRSFQRARYEEYAQEQQIELKKASDRLKIKFSACNWENFTLVGKVVFDESSPAASEPLDFKKISQLSLIQSPTDVFSSAQLLFESESLEIETPSKPQSKKKNKIKIKAAGETRLKGTRRSLEPEGTATNLIECPITGKMVLENDFDRHLQILLSDPNYVAEREAYKAKTGISNLTTQNVHENIKKLSMDPQQKQLSKRQKTNYH</sequence>
<feature type="domain" description="SURP motif" evidence="8">
    <location>
        <begin position="27"/>
        <end position="64"/>
    </location>
</feature>
<gene>
    <name evidence="9" type="ORF">LAMI_0G07536G</name>
</gene>
<name>A0A1G4K9J8_9SACH</name>
<dbReference type="PROSITE" id="PS50128">
    <property type="entry name" value="SURP"/>
    <property type="match status" value="2"/>
</dbReference>
<feature type="domain" description="SURP motif" evidence="8">
    <location>
        <begin position="133"/>
        <end position="176"/>
    </location>
</feature>
<dbReference type="Pfam" id="PF12230">
    <property type="entry name" value="PRP21_like_P"/>
    <property type="match status" value="1"/>
</dbReference>
<dbReference type="SMART" id="SM00648">
    <property type="entry name" value="SWAP"/>
    <property type="match status" value="2"/>
</dbReference>
<dbReference type="GO" id="GO:0071013">
    <property type="term" value="C:catalytic step 2 spliceosome"/>
    <property type="evidence" value="ECO:0007669"/>
    <property type="project" value="TreeGrafter"/>
</dbReference>
<dbReference type="InterPro" id="IPR035967">
    <property type="entry name" value="SWAP/Surp_sf"/>
</dbReference>
<protein>
    <submittedName>
        <fullName evidence="9">LAMI_0G07536g1_1</fullName>
    </submittedName>
</protein>
<feature type="region of interest" description="Disordered" evidence="7">
    <location>
        <begin position="389"/>
        <end position="410"/>
    </location>
</feature>
<dbReference type="InterPro" id="IPR045146">
    <property type="entry name" value="SF3A1"/>
</dbReference>
<dbReference type="OrthoDB" id="447637at2759"/>
<evidence type="ECO:0000256" key="3">
    <source>
        <dbReference type="ARBA" id="ARBA00022728"/>
    </source>
</evidence>
<evidence type="ECO:0000256" key="1">
    <source>
        <dbReference type="ARBA" id="ARBA00004123"/>
    </source>
</evidence>
<keyword evidence="5" id="KW-0508">mRNA splicing</keyword>
<dbReference type="STRING" id="1230905.A0A1G4K9J8"/>
<dbReference type="GO" id="GO:0071004">
    <property type="term" value="C:U2-type prespliceosome"/>
    <property type="evidence" value="ECO:0007669"/>
    <property type="project" value="TreeGrafter"/>
</dbReference>
<evidence type="ECO:0000256" key="6">
    <source>
        <dbReference type="ARBA" id="ARBA00023242"/>
    </source>
</evidence>
<evidence type="ECO:0000256" key="7">
    <source>
        <dbReference type="SAM" id="MobiDB-lite"/>
    </source>
</evidence>
<dbReference type="EMBL" id="LT598469">
    <property type="protein sequence ID" value="SCV00826.1"/>
    <property type="molecule type" value="Genomic_DNA"/>
</dbReference>
<keyword evidence="4" id="KW-0677">Repeat</keyword>
<dbReference type="GO" id="GO:0005686">
    <property type="term" value="C:U2 snRNP"/>
    <property type="evidence" value="ECO:0007669"/>
    <property type="project" value="TreeGrafter"/>
</dbReference>
<dbReference type="Pfam" id="PF01805">
    <property type="entry name" value="Surp"/>
    <property type="match status" value="2"/>
</dbReference>
<accession>A0A1G4K9J8</accession>
<dbReference type="InterPro" id="IPR022030">
    <property type="entry name" value="SF3A1_dom"/>
</dbReference>
<dbReference type="Gene3D" id="1.10.10.790">
    <property type="entry name" value="Surp module"/>
    <property type="match status" value="2"/>
</dbReference>
<keyword evidence="10" id="KW-1185">Reference proteome</keyword>